<evidence type="ECO:0000259" key="12">
    <source>
        <dbReference type="PROSITE" id="PS50003"/>
    </source>
</evidence>
<keyword evidence="14" id="KW-1185">Reference proteome</keyword>
<evidence type="ECO:0000256" key="11">
    <source>
        <dbReference type="SAM" id="MobiDB-lite"/>
    </source>
</evidence>
<evidence type="ECO:0000256" key="1">
    <source>
        <dbReference type="ARBA" id="ARBA00004170"/>
    </source>
</evidence>
<organism evidence="13 14">
    <name type="scientific">Monopterus albus</name>
    <name type="common">Swamp eel</name>
    <dbReference type="NCBI Taxonomy" id="43700"/>
    <lineage>
        <taxon>Eukaryota</taxon>
        <taxon>Metazoa</taxon>
        <taxon>Chordata</taxon>
        <taxon>Craniata</taxon>
        <taxon>Vertebrata</taxon>
        <taxon>Euteleostomi</taxon>
        <taxon>Actinopterygii</taxon>
        <taxon>Neopterygii</taxon>
        <taxon>Teleostei</taxon>
        <taxon>Neoteleostei</taxon>
        <taxon>Acanthomorphata</taxon>
        <taxon>Anabantaria</taxon>
        <taxon>Synbranchiformes</taxon>
        <taxon>Synbranchidae</taxon>
        <taxon>Monopterus</taxon>
    </lineage>
</organism>
<keyword evidence="3 9" id="KW-0813">Transport</keyword>
<dbReference type="GO" id="GO:0006869">
    <property type="term" value="P:lipid transport"/>
    <property type="evidence" value="ECO:0007669"/>
    <property type="project" value="UniProtKB-KW"/>
</dbReference>
<dbReference type="Gene3D" id="2.40.160.120">
    <property type="match status" value="1"/>
</dbReference>
<evidence type="ECO:0000256" key="8">
    <source>
        <dbReference type="RuleBase" id="RU003844"/>
    </source>
</evidence>
<feature type="region of interest" description="Disordered" evidence="11">
    <location>
        <begin position="548"/>
        <end position="608"/>
    </location>
</feature>
<dbReference type="InterPro" id="IPR018494">
    <property type="entry name" value="Oxysterol-bd_CS"/>
</dbReference>
<keyword evidence="5 9" id="KW-0445">Lipid transport</keyword>
<dbReference type="PROSITE" id="PS01013">
    <property type="entry name" value="OSBP"/>
    <property type="match status" value="1"/>
</dbReference>
<dbReference type="Proteomes" id="UP000261600">
    <property type="component" value="Unplaced"/>
</dbReference>
<comment type="similarity">
    <text evidence="2 8">Belongs to the OSBP family.</text>
</comment>
<evidence type="ECO:0000256" key="5">
    <source>
        <dbReference type="ARBA" id="ARBA00023055"/>
    </source>
</evidence>
<evidence type="ECO:0000256" key="4">
    <source>
        <dbReference type="ARBA" id="ARBA00022553"/>
    </source>
</evidence>
<sequence length="650" mass="74324">MGHTCRGTINLATANIVVEDSCNFVISNGGAQTYHLKASSEVERQRWVTALELAKAKAAHMQTESGEREEEFQLSQTQMYSTLRTLNSKVEDLTTCNDLIVKHGSALQRSLSELEGICAGSDMGEKIRQVTERATLFRITSNAMINACRDFLSLAQSHSKRWQKALQTERDQRIRLEETIEQLAKQHNHLERAFRGATVLPPSFSNPTIGNKGETLSPKLTFFDELSLASNPESPQPLEIEPVRRRRTRIPDKPNYYLNLWSIMKNCIGKELSKIPMPVNFNEPLSMLQRLSEDLEYYELLDKAAKCQSSLEQMCYVAAFTVSSYSTTVHRTGKPFNPLLGETFELDRLRECGYRSLCEQVSHHPPAAAHHAVSEKGWTLRQEITLASKFRGKYLSIMPLGSIQCIFAKSSNHYSWKKVTTTVHNIIVGKLWIDQSGEIDVVNHRTGDRCHLKFTPYSYFSRDVPRKVTGVVTDKDGKAHYVLSGTWDEKMEFSRVIQSSKGENGTEGKQRTVYQTLKAKEIWRKNPLPEGTENMYYFSSLALTLNEPEEGVAPTDSRRRPDQRLMEEGRWDEANTEKQRLEEKQRTVRREREAVKAASSPEEGTHQDNYQALWFERIDDPVSEETLHVYKGGYWEAKEQSSWDMCPDIF</sequence>
<dbReference type="InterPro" id="IPR011993">
    <property type="entry name" value="PH-like_dom_sf"/>
</dbReference>
<reference evidence="13" key="2">
    <citation type="submission" date="2025-09" db="UniProtKB">
        <authorList>
            <consortium name="Ensembl"/>
        </authorList>
    </citation>
    <scope>IDENTIFICATION</scope>
</reference>
<evidence type="ECO:0000256" key="2">
    <source>
        <dbReference type="ARBA" id="ARBA00008842"/>
    </source>
</evidence>
<dbReference type="InterPro" id="IPR000648">
    <property type="entry name" value="Oxysterol-bd"/>
</dbReference>
<comment type="subcellular location">
    <subcellularLocation>
        <location evidence="1">Membrane</location>
        <topology evidence="1">Peripheral membrane protein</topology>
    </subcellularLocation>
</comment>
<feature type="compositionally biased region" description="Basic and acidic residues" evidence="11">
    <location>
        <begin position="556"/>
        <end position="595"/>
    </location>
</feature>
<dbReference type="GO" id="GO:0097038">
    <property type="term" value="C:perinuclear endoplasmic reticulum"/>
    <property type="evidence" value="ECO:0007669"/>
    <property type="project" value="TreeGrafter"/>
</dbReference>
<dbReference type="Pfam" id="PF01237">
    <property type="entry name" value="Oxysterol_BP"/>
    <property type="match status" value="1"/>
</dbReference>
<dbReference type="PROSITE" id="PS50003">
    <property type="entry name" value="PH_DOMAIN"/>
    <property type="match status" value="1"/>
</dbReference>
<feature type="domain" description="PH" evidence="12">
    <location>
        <begin position="1"/>
        <end position="56"/>
    </location>
</feature>
<dbReference type="AlphaFoldDB" id="A0A3Q3KBT4"/>
<keyword evidence="4" id="KW-0597">Phosphoprotein</keyword>
<dbReference type="PANTHER" id="PTHR10972:SF205">
    <property type="entry name" value="OXYSTEROL-BINDING PROTEIN 1"/>
    <property type="match status" value="1"/>
</dbReference>
<name>A0A3Q3KBT4_MONAL</name>
<feature type="coiled-coil region" evidence="10">
    <location>
        <begin position="166"/>
        <end position="193"/>
    </location>
</feature>
<reference evidence="13" key="1">
    <citation type="submission" date="2025-08" db="UniProtKB">
        <authorList>
            <consortium name="Ensembl"/>
        </authorList>
    </citation>
    <scope>IDENTIFICATION</scope>
</reference>
<keyword evidence="7" id="KW-0472">Membrane</keyword>
<evidence type="ECO:0000256" key="3">
    <source>
        <dbReference type="ARBA" id="ARBA00022448"/>
    </source>
</evidence>
<keyword evidence="6" id="KW-0446">Lipid-binding</keyword>
<evidence type="ECO:0000256" key="10">
    <source>
        <dbReference type="SAM" id="Coils"/>
    </source>
</evidence>
<protein>
    <recommendedName>
        <fullName evidence="9">Oxysterol-binding protein</fullName>
    </recommendedName>
</protein>
<evidence type="ECO:0000256" key="7">
    <source>
        <dbReference type="ARBA" id="ARBA00023136"/>
    </source>
</evidence>
<keyword evidence="10" id="KW-0175">Coiled coil</keyword>
<dbReference type="PANTHER" id="PTHR10972">
    <property type="entry name" value="OXYSTEROL-BINDING PROTEIN-RELATED"/>
    <property type="match status" value="1"/>
</dbReference>
<dbReference type="FunFam" id="2.40.160.120:FF:000003">
    <property type="entry name" value="Oxysterol-binding protein"/>
    <property type="match status" value="1"/>
</dbReference>
<evidence type="ECO:0000256" key="6">
    <source>
        <dbReference type="ARBA" id="ARBA00023121"/>
    </source>
</evidence>
<dbReference type="Ensembl" id="ENSMALT00000026763.1">
    <property type="protein sequence ID" value="ENSMALP00000026282.1"/>
    <property type="gene ID" value="ENSMALG00000018224.1"/>
</dbReference>
<evidence type="ECO:0000313" key="14">
    <source>
        <dbReference type="Proteomes" id="UP000261600"/>
    </source>
</evidence>
<dbReference type="GO" id="GO:0005886">
    <property type="term" value="C:plasma membrane"/>
    <property type="evidence" value="ECO:0007669"/>
    <property type="project" value="TreeGrafter"/>
</dbReference>
<proteinExistence type="inferred from homology"/>
<dbReference type="SUPFAM" id="SSF50729">
    <property type="entry name" value="PH domain-like"/>
    <property type="match status" value="1"/>
</dbReference>
<evidence type="ECO:0000313" key="13">
    <source>
        <dbReference type="Ensembl" id="ENSMALP00000026282.1"/>
    </source>
</evidence>
<dbReference type="GO" id="GO:0032934">
    <property type="term" value="F:sterol binding"/>
    <property type="evidence" value="ECO:0007669"/>
    <property type="project" value="TreeGrafter"/>
</dbReference>
<dbReference type="InterPro" id="IPR037239">
    <property type="entry name" value="OSBP_sf"/>
</dbReference>
<dbReference type="InterPro" id="IPR001849">
    <property type="entry name" value="PH_domain"/>
</dbReference>
<dbReference type="SUPFAM" id="SSF144000">
    <property type="entry name" value="Oxysterol-binding protein-like"/>
    <property type="match status" value="1"/>
</dbReference>
<evidence type="ECO:0000256" key="9">
    <source>
        <dbReference type="RuleBase" id="RU003845"/>
    </source>
</evidence>
<dbReference type="GO" id="GO:0005829">
    <property type="term" value="C:cytosol"/>
    <property type="evidence" value="ECO:0007669"/>
    <property type="project" value="TreeGrafter"/>
</dbReference>
<accession>A0A3Q3KBT4</accession>
<dbReference type="Gene3D" id="2.30.29.30">
    <property type="entry name" value="Pleckstrin-homology domain (PH domain)/Phosphotyrosine-binding domain (PTB)"/>
    <property type="match status" value="1"/>
</dbReference>